<dbReference type="EMBL" id="JH000356">
    <property type="protein sequence ID" value="EGV92245.1"/>
    <property type="molecule type" value="Genomic_DNA"/>
</dbReference>
<dbReference type="InParanoid" id="G3HGM5"/>
<reference evidence="2" key="1">
    <citation type="journal article" date="2011" name="Nat. Biotechnol.">
        <title>The genomic sequence of the Chinese hamster ovary (CHO)-K1 cell line.</title>
        <authorList>
            <person name="Xu X."/>
            <person name="Nagarajan H."/>
            <person name="Lewis N.E."/>
            <person name="Pan S."/>
            <person name="Cai Z."/>
            <person name="Liu X."/>
            <person name="Chen W."/>
            <person name="Xie M."/>
            <person name="Wang W."/>
            <person name="Hammond S."/>
            <person name="Andersen M.R."/>
            <person name="Neff N."/>
            <person name="Passarelli B."/>
            <person name="Koh W."/>
            <person name="Fan H.C."/>
            <person name="Wang J."/>
            <person name="Gui Y."/>
            <person name="Lee K.H."/>
            <person name="Betenbaugh M.J."/>
            <person name="Quake S.R."/>
            <person name="Famili I."/>
            <person name="Palsson B.O."/>
            <person name="Wang J."/>
        </authorList>
    </citation>
    <scope>NUCLEOTIDE SEQUENCE [LARGE SCALE GENOMIC DNA]</scope>
    <source>
        <strain evidence="2">CHO K1 cell line</strain>
    </source>
</reference>
<accession>G3HGM5</accession>
<evidence type="ECO:0000313" key="2">
    <source>
        <dbReference type="Proteomes" id="UP000001075"/>
    </source>
</evidence>
<organism evidence="1 2">
    <name type="scientific">Cricetulus griseus</name>
    <name type="common">Chinese hamster</name>
    <name type="synonym">Cricetulus barabensis griseus</name>
    <dbReference type="NCBI Taxonomy" id="10029"/>
    <lineage>
        <taxon>Eukaryota</taxon>
        <taxon>Metazoa</taxon>
        <taxon>Chordata</taxon>
        <taxon>Craniata</taxon>
        <taxon>Vertebrata</taxon>
        <taxon>Euteleostomi</taxon>
        <taxon>Mammalia</taxon>
        <taxon>Eutheria</taxon>
        <taxon>Euarchontoglires</taxon>
        <taxon>Glires</taxon>
        <taxon>Rodentia</taxon>
        <taxon>Myomorpha</taxon>
        <taxon>Muroidea</taxon>
        <taxon>Cricetidae</taxon>
        <taxon>Cricetinae</taxon>
        <taxon>Cricetulus</taxon>
    </lineage>
</organism>
<proteinExistence type="predicted"/>
<evidence type="ECO:0000313" key="1">
    <source>
        <dbReference type="EMBL" id="EGV92245.1"/>
    </source>
</evidence>
<dbReference type="AlphaFoldDB" id="G3HGM5"/>
<sequence length="50" mass="5957">MTTFRMDIMEIGTAVLNLFASELKGRKLFMVPMHEYCIKNWSFDLNLRPF</sequence>
<name>G3HGM5_CRIGR</name>
<protein>
    <submittedName>
        <fullName evidence="1">Uncharacterized protein</fullName>
    </submittedName>
</protein>
<dbReference type="Proteomes" id="UP000001075">
    <property type="component" value="Unassembled WGS sequence"/>
</dbReference>
<gene>
    <name evidence="1" type="ORF">I79_009763</name>
</gene>